<reference evidence="2 3" key="1">
    <citation type="submission" date="2024-09" db="EMBL/GenBank/DDBJ databases">
        <authorList>
            <person name="Sun Q."/>
            <person name="Mori K."/>
        </authorList>
    </citation>
    <scope>NUCLEOTIDE SEQUENCE [LARGE SCALE GENOMIC DNA]</scope>
    <source>
        <strain evidence="2 3">TBRC 2205</strain>
    </source>
</reference>
<keyword evidence="1" id="KW-1133">Transmembrane helix</keyword>
<keyword evidence="1" id="KW-0812">Transmembrane</keyword>
<accession>A0ABV6P575</accession>
<proteinExistence type="predicted"/>
<name>A0ABV6P575_9ACTN</name>
<dbReference type="RefSeq" id="WP_377343585.1">
    <property type="nucleotide sequence ID" value="NZ_JBHLUE010000032.1"/>
</dbReference>
<feature type="transmembrane region" description="Helical" evidence="1">
    <location>
        <begin position="121"/>
        <end position="138"/>
    </location>
</feature>
<protein>
    <recommendedName>
        <fullName evidence="4">Tripartite tricarboxylate transporter TctB family protein</fullName>
    </recommendedName>
</protein>
<dbReference type="EMBL" id="JBHLUE010000032">
    <property type="protein sequence ID" value="MFC0568134.1"/>
    <property type="molecule type" value="Genomic_DNA"/>
</dbReference>
<keyword evidence="3" id="KW-1185">Reference proteome</keyword>
<feature type="transmembrane region" description="Helical" evidence="1">
    <location>
        <begin position="26"/>
        <end position="45"/>
    </location>
</feature>
<evidence type="ECO:0008006" key="4">
    <source>
        <dbReference type="Google" id="ProtNLM"/>
    </source>
</evidence>
<comment type="caution">
    <text evidence="2">The sequence shown here is derived from an EMBL/GenBank/DDBJ whole genome shotgun (WGS) entry which is preliminary data.</text>
</comment>
<feature type="transmembrane region" description="Helical" evidence="1">
    <location>
        <begin position="95"/>
        <end position="115"/>
    </location>
</feature>
<feature type="transmembrane region" description="Helical" evidence="1">
    <location>
        <begin position="145"/>
        <end position="167"/>
    </location>
</feature>
<organism evidence="2 3">
    <name type="scientific">Plantactinospora siamensis</name>
    <dbReference type="NCBI Taxonomy" id="555372"/>
    <lineage>
        <taxon>Bacteria</taxon>
        <taxon>Bacillati</taxon>
        <taxon>Actinomycetota</taxon>
        <taxon>Actinomycetes</taxon>
        <taxon>Micromonosporales</taxon>
        <taxon>Micromonosporaceae</taxon>
        <taxon>Plantactinospora</taxon>
    </lineage>
</organism>
<keyword evidence="1" id="KW-0472">Membrane</keyword>
<feature type="transmembrane region" description="Helical" evidence="1">
    <location>
        <begin position="173"/>
        <end position="193"/>
    </location>
</feature>
<evidence type="ECO:0000256" key="1">
    <source>
        <dbReference type="SAM" id="Phobius"/>
    </source>
</evidence>
<dbReference type="Proteomes" id="UP001589894">
    <property type="component" value="Unassembled WGS sequence"/>
</dbReference>
<evidence type="ECO:0000313" key="3">
    <source>
        <dbReference type="Proteomes" id="UP001589894"/>
    </source>
</evidence>
<sequence length="199" mass="20711">MTISTDSTGPAARDAARAARGPISRADAQLTALILGFFGGMWFNWGQQGAPAGWSGPLLAASLLSFAVAVLGGVNTWRWRRELTTARDRAASRRYGIIVGLSYLVLFVGAIALGRADRPEYIAPWVAFVIGAHFWALIPVLRDRAVLIPLGAVVVAVAGAAVALHAANGVQPSAVTGPGAGLALLVVAVLELLRRRPAA</sequence>
<evidence type="ECO:0000313" key="2">
    <source>
        <dbReference type="EMBL" id="MFC0568134.1"/>
    </source>
</evidence>
<feature type="transmembrane region" description="Helical" evidence="1">
    <location>
        <begin position="57"/>
        <end position="74"/>
    </location>
</feature>
<gene>
    <name evidence="2" type="ORF">ACFFHU_28820</name>
</gene>